<reference evidence="1" key="1">
    <citation type="submission" date="2021-02" db="EMBL/GenBank/DDBJ databases">
        <authorList>
            <person name="Nowell W R."/>
        </authorList>
    </citation>
    <scope>NUCLEOTIDE SEQUENCE</scope>
    <source>
        <strain evidence="1">Ploen Becks lab</strain>
    </source>
</reference>
<evidence type="ECO:0000313" key="2">
    <source>
        <dbReference type="Proteomes" id="UP000663879"/>
    </source>
</evidence>
<dbReference type="EMBL" id="CAJNOC010004277">
    <property type="protein sequence ID" value="CAF1015813.1"/>
    <property type="molecule type" value="Genomic_DNA"/>
</dbReference>
<name>A0A814HX79_9BILA</name>
<dbReference type="AlphaFoldDB" id="A0A814HX79"/>
<sequence length="123" mass="14128">MICEPFLVVLIAVVAKGVVVELVEFVDVVVFEKSQHQLNKQAAFFNFELLKYEFKYGLDEAPLVLAANWSSNYEEQTIELILDYKFNYTKSLSQCNFMILMPMVSKSNGKDYRISLDKSEPNA</sequence>
<accession>A0A814HX79</accession>
<dbReference type="Proteomes" id="UP000663879">
    <property type="component" value="Unassembled WGS sequence"/>
</dbReference>
<organism evidence="1 2">
    <name type="scientific">Brachionus calyciflorus</name>
    <dbReference type="NCBI Taxonomy" id="104777"/>
    <lineage>
        <taxon>Eukaryota</taxon>
        <taxon>Metazoa</taxon>
        <taxon>Spiralia</taxon>
        <taxon>Gnathifera</taxon>
        <taxon>Rotifera</taxon>
        <taxon>Eurotatoria</taxon>
        <taxon>Monogononta</taxon>
        <taxon>Pseudotrocha</taxon>
        <taxon>Ploima</taxon>
        <taxon>Brachionidae</taxon>
        <taxon>Brachionus</taxon>
    </lineage>
</organism>
<keyword evidence="2" id="KW-1185">Reference proteome</keyword>
<protein>
    <submittedName>
        <fullName evidence="1">Uncharacterized protein</fullName>
    </submittedName>
</protein>
<evidence type="ECO:0000313" key="1">
    <source>
        <dbReference type="EMBL" id="CAF1015813.1"/>
    </source>
</evidence>
<gene>
    <name evidence="1" type="ORF">OXX778_LOCUS17124</name>
</gene>
<proteinExistence type="predicted"/>
<feature type="non-terminal residue" evidence="1">
    <location>
        <position position="1"/>
    </location>
</feature>
<comment type="caution">
    <text evidence="1">The sequence shown here is derived from an EMBL/GenBank/DDBJ whole genome shotgun (WGS) entry which is preliminary data.</text>
</comment>